<gene>
    <name evidence="2" type="ORF">H8R23_08715</name>
</gene>
<dbReference type="InterPro" id="IPR000182">
    <property type="entry name" value="GNAT_dom"/>
</dbReference>
<dbReference type="SUPFAM" id="SSF55729">
    <property type="entry name" value="Acyl-CoA N-acyltransferases (Nat)"/>
    <property type="match status" value="1"/>
</dbReference>
<dbReference type="InterPro" id="IPR016181">
    <property type="entry name" value="Acyl_CoA_acyltransferase"/>
</dbReference>
<feature type="domain" description="N-acetyltransferase" evidence="1">
    <location>
        <begin position="9"/>
        <end position="141"/>
    </location>
</feature>
<dbReference type="PANTHER" id="PTHR43415:SF3">
    <property type="entry name" value="GNAT-FAMILY ACETYLTRANSFERASE"/>
    <property type="match status" value="1"/>
</dbReference>
<dbReference type="Proteomes" id="UP000629963">
    <property type="component" value="Unassembled WGS sequence"/>
</dbReference>
<name>A0ABR7J7K9_9FLAO</name>
<dbReference type="PANTHER" id="PTHR43415">
    <property type="entry name" value="SPERMIDINE N(1)-ACETYLTRANSFERASE"/>
    <property type="match status" value="1"/>
</dbReference>
<evidence type="ECO:0000313" key="2">
    <source>
        <dbReference type="EMBL" id="MBC5841486.1"/>
    </source>
</evidence>
<protein>
    <submittedName>
        <fullName evidence="2">GNAT family N-acetyltransferase</fullName>
    </submittedName>
</protein>
<evidence type="ECO:0000313" key="3">
    <source>
        <dbReference type="Proteomes" id="UP000629963"/>
    </source>
</evidence>
<keyword evidence="3" id="KW-1185">Reference proteome</keyword>
<dbReference type="Gene3D" id="3.40.630.30">
    <property type="match status" value="1"/>
</dbReference>
<proteinExistence type="predicted"/>
<sequence length="178" mass="20899">MDFSKFGITFKPLNHDNLEMVRVWRNSDDVRIFMQFQEIITAEQQVNWFINLDKTKNFYFVAYKDGKSFGVFNIKDVDFEKMTGESGVFLKNKDSWEGDAGMRGALVLINFAFENLKLEKLICHVLKTNLKVLTFNKYLGFNISKSDSESISYELILNRLDFYNNKKIIKLLKYLAIN</sequence>
<dbReference type="RefSeq" id="WP_187010066.1">
    <property type="nucleotide sequence ID" value="NZ_JACRUI010000002.1"/>
</dbReference>
<reference evidence="2 3" key="1">
    <citation type="submission" date="2020-08" db="EMBL/GenBank/DDBJ databases">
        <title>Description of novel Flavobacterium F-380 isolate.</title>
        <authorList>
            <person name="Saticioglu I.B."/>
            <person name="Duman M."/>
            <person name="Altun S."/>
        </authorList>
    </citation>
    <scope>NUCLEOTIDE SEQUENCE [LARGE SCALE GENOMIC DNA]</scope>
    <source>
        <strain evidence="2 3">F-380</strain>
    </source>
</reference>
<dbReference type="Pfam" id="PF13302">
    <property type="entry name" value="Acetyltransf_3"/>
    <property type="match status" value="1"/>
</dbReference>
<dbReference type="EMBL" id="JACRUJ010000002">
    <property type="protein sequence ID" value="MBC5841486.1"/>
    <property type="molecule type" value="Genomic_DNA"/>
</dbReference>
<accession>A0ABR7J7K9</accession>
<comment type="caution">
    <text evidence="2">The sequence shown here is derived from an EMBL/GenBank/DDBJ whole genome shotgun (WGS) entry which is preliminary data.</text>
</comment>
<evidence type="ECO:0000259" key="1">
    <source>
        <dbReference type="Pfam" id="PF13302"/>
    </source>
</evidence>
<organism evidence="2 3">
    <name type="scientific">Flavobacterium kayseriense</name>
    <dbReference type="NCBI Taxonomy" id="2764714"/>
    <lineage>
        <taxon>Bacteria</taxon>
        <taxon>Pseudomonadati</taxon>
        <taxon>Bacteroidota</taxon>
        <taxon>Flavobacteriia</taxon>
        <taxon>Flavobacteriales</taxon>
        <taxon>Flavobacteriaceae</taxon>
        <taxon>Flavobacterium</taxon>
    </lineage>
</organism>